<dbReference type="GO" id="GO:0005811">
    <property type="term" value="C:lipid droplet"/>
    <property type="evidence" value="ECO:0007669"/>
    <property type="project" value="TreeGrafter"/>
</dbReference>
<dbReference type="AlphaFoldDB" id="A0A1Q3AGY2"/>
<sequence>MTQYHLVVLVHGLWGNTSHFDYIVDALSDHADRHWCDEKNQLLVYTTTLNEGFRTYDGIDVCGFRVAEEIANKIDSLEGTASQITKFSLVGYSLGGLIARYALGLLYKKGFFEKRSIELINFTTFCTPHVGVLAPGKNVAVNVFNGIVPWLLGSSGRQMFLKDSVRNHGLNAKDEPLIYLMSHEDSVFFKGLQSFRNKTLYANVINDKRTAWWTAGISLNDPFFDINEFNGARVFQYVPGYETVVVDRDQPIVISKVQSSKDVEDAMLRNIGTDSNADEQLHDFFFLNYWFAKLCRWIVVICNLCVIAPSILVWKVAQSSMEMTISAVRVTRFLNNYSTQLLQDFFAISAPAPLSAQGNAIENPSSDFDDADNIDADDVNRCENELINIQPSLSGSSSLRSIQTQNTNNYNVLGESLNDQADHLMESIYDAIERKNIHAGFLQESPSGNGVGRLEDNALVVSIRELEGQTTEQLNSAHGPDMGELIDNLHLDISPRQVDIIRSLNKIHWRKYPIYIRKTPWAHACAVVRQQDPHFEEGKVVVKHWIEKGFQIA</sequence>
<name>A0A1Q3AGY2_ZYGRO</name>
<protein>
    <recommendedName>
        <fullName evidence="3">DUF676 domain-containing protein</fullName>
    </recommendedName>
</protein>
<comment type="similarity">
    <text evidence="1">Belongs to the putative lipase ROG1 family.</text>
</comment>
<dbReference type="InterPro" id="IPR007751">
    <property type="entry name" value="DUF676_lipase-like"/>
</dbReference>
<proteinExistence type="inferred from homology"/>
<accession>A0A1Q3AGY2</accession>
<comment type="caution">
    <text evidence="4">The sequence shown here is derived from an EMBL/GenBank/DDBJ whole genome shotgun (WGS) entry which is preliminary data.</text>
</comment>
<reference evidence="4 5" key="1">
    <citation type="submission" date="2016-08" db="EMBL/GenBank/DDBJ databases">
        <title>Draft genome sequence of allopolyploid Zygosaccharomyces rouxii.</title>
        <authorList>
            <person name="Watanabe J."/>
            <person name="Uehara K."/>
            <person name="Mogi Y."/>
            <person name="Tsukioka Y."/>
        </authorList>
    </citation>
    <scope>NUCLEOTIDE SEQUENCE [LARGE SCALE GENOMIC DNA]</scope>
    <source>
        <strain evidence="4 5">NBRC 110957</strain>
    </source>
</reference>
<dbReference type="Gene3D" id="3.40.50.1820">
    <property type="entry name" value="alpha/beta hydrolase"/>
    <property type="match status" value="1"/>
</dbReference>
<dbReference type="SUPFAM" id="SSF53474">
    <property type="entry name" value="alpha/beta-Hydrolases"/>
    <property type="match status" value="1"/>
</dbReference>
<evidence type="ECO:0000256" key="1">
    <source>
        <dbReference type="ARBA" id="ARBA00007920"/>
    </source>
</evidence>
<dbReference type="InterPro" id="IPR029058">
    <property type="entry name" value="AB_hydrolase_fold"/>
</dbReference>
<dbReference type="EMBL" id="BDGX01000045">
    <property type="protein sequence ID" value="GAV54912.1"/>
    <property type="molecule type" value="Genomic_DNA"/>
</dbReference>
<dbReference type="InterPro" id="IPR044294">
    <property type="entry name" value="Lipase-like"/>
</dbReference>
<feature type="domain" description="DUF676" evidence="3">
    <location>
        <begin position="3"/>
        <end position="211"/>
    </location>
</feature>
<keyword evidence="2" id="KW-0443">Lipid metabolism</keyword>
<evidence type="ECO:0000313" key="5">
    <source>
        <dbReference type="Proteomes" id="UP000187013"/>
    </source>
</evidence>
<dbReference type="PANTHER" id="PTHR12482:SF65">
    <property type="entry name" value="ESTERASE, PUTATIVE (AFU_ORTHOLOGUE AFUA_3G12320)-RELATED"/>
    <property type="match status" value="1"/>
</dbReference>
<evidence type="ECO:0000259" key="3">
    <source>
        <dbReference type="Pfam" id="PF05057"/>
    </source>
</evidence>
<dbReference type="Proteomes" id="UP000187013">
    <property type="component" value="Unassembled WGS sequence"/>
</dbReference>
<dbReference type="GO" id="GO:0047372">
    <property type="term" value="F:monoacylglycerol lipase activity"/>
    <property type="evidence" value="ECO:0007669"/>
    <property type="project" value="TreeGrafter"/>
</dbReference>
<dbReference type="GO" id="GO:0016042">
    <property type="term" value="P:lipid catabolic process"/>
    <property type="evidence" value="ECO:0007669"/>
    <property type="project" value="UniProtKB-KW"/>
</dbReference>
<organism evidence="4 5">
    <name type="scientific">Zygosaccharomyces rouxii</name>
    <dbReference type="NCBI Taxonomy" id="4956"/>
    <lineage>
        <taxon>Eukaryota</taxon>
        <taxon>Fungi</taxon>
        <taxon>Dikarya</taxon>
        <taxon>Ascomycota</taxon>
        <taxon>Saccharomycotina</taxon>
        <taxon>Saccharomycetes</taxon>
        <taxon>Saccharomycetales</taxon>
        <taxon>Saccharomycetaceae</taxon>
        <taxon>Zygosaccharomyces</taxon>
    </lineage>
</organism>
<dbReference type="OrthoDB" id="273452at2759"/>
<dbReference type="PANTHER" id="PTHR12482">
    <property type="entry name" value="LIPASE ROG1-RELATED-RELATED"/>
    <property type="match status" value="1"/>
</dbReference>
<dbReference type="GO" id="GO:0004622">
    <property type="term" value="F:phosphatidylcholine lysophospholipase activity"/>
    <property type="evidence" value="ECO:0007669"/>
    <property type="project" value="TreeGrafter"/>
</dbReference>
<keyword evidence="2" id="KW-0442">Lipid degradation</keyword>
<gene>
    <name evidence="4" type="ORF">ZYGR_0AS02350</name>
</gene>
<evidence type="ECO:0000256" key="2">
    <source>
        <dbReference type="ARBA" id="ARBA00022963"/>
    </source>
</evidence>
<dbReference type="Pfam" id="PF05057">
    <property type="entry name" value="DUF676"/>
    <property type="match status" value="1"/>
</dbReference>
<evidence type="ECO:0000313" key="4">
    <source>
        <dbReference type="EMBL" id="GAV54912.1"/>
    </source>
</evidence>